<evidence type="ECO:0008006" key="3">
    <source>
        <dbReference type="Google" id="ProtNLM"/>
    </source>
</evidence>
<sequence length="394" mass="43636">MQTDLNYLPVEILHDILTYIIHGSKERLNILCVNSLFHSVALRILHQDLLFTSASQLMRFAGYIYHILLAGDPENDGHGKLNDLVCEPQTLTLELAGGTAFTLVTPIGGIAGFGTATCPLSIFECLHEALSQLARHPKARMDSNGKHILETLYLRLNSHSIEKRCYNVYDAFVLVNPRRFIWVGPDPPHHFSIAIVPNAVPSLFEALSTYTRLTYLKLTNIAFPTLAASDVLSTVFSSLSLSSNSGSESSIDYIRLPVIPSLRTLYLGQTTFLSAPSIASLILNTVRYSEHDDDANAGRKDPQSTTSTTRAQLERVHLVDAYEGSIWGLRLRMPHIVTAALFLTEHPEYSDGYEGRLEPGGGDKTLRERVKDTVENMVLVEVKTERIMGGDRGS</sequence>
<accession>A0A4S8MHL7</accession>
<protein>
    <recommendedName>
        <fullName evidence="3">F-box domain-containing protein</fullName>
    </recommendedName>
</protein>
<dbReference type="AlphaFoldDB" id="A0A4S8MHL7"/>
<dbReference type="EMBL" id="ML179079">
    <property type="protein sequence ID" value="THV02175.1"/>
    <property type="molecule type" value="Genomic_DNA"/>
</dbReference>
<dbReference type="OrthoDB" id="2587912at2759"/>
<evidence type="ECO:0000313" key="1">
    <source>
        <dbReference type="EMBL" id="THV02175.1"/>
    </source>
</evidence>
<name>A0A4S8MHL7_DENBC</name>
<gene>
    <name evidence="1" type="ORF">K435DRAFT_792704</name>
</gene>
<organism evidence="1 2">
    <name type="scientific">Dendrothele bispora (strain CBS 962.96)</name>
    <dbReference type="NCBI Taxonomy" id="1314807"/>
    <lineage>
        <taxon>Eukaryota</taxon>
        <taxon>Fungi</taxon>
        <taxon>Dikarya</taxon>
        <taxon>Basidiomycota</taxon>
        <taxon>Agaricomycotina</taxon>
        <taxon>Agaricomycetes</taxon>
        <taxon>Agaricomycetidae</taxon>
        <taxon>Agaricales</taxon>
        <taxon>Agaricales incertae sedis</taxon>
        <taxon>Dendrothele</taxon>
    </lineage>
</organism>
<proteinExistence type="predicted"/>
<keyword evidence="2" id="KW-1185">Reference proteome</keyword>
<reference evidence="1 2" key="1">
    <citation type="journal article" date="2019" name="Nat. Ecol. Evol.">
        <title>Megaphylogeny resolves global patterns of mushroom evolution.</title>
        <authorList>
            <person name="Varga T."/>
            <person name="Krizsan K."/>
            <person name="Foldi C."/>
            <person name="Dima B."/>
            <person name="Sanchez-Garcia M."/>
            <person name="Sanchez-Ramirez S."/>
            <person name="Szollosi G.J."/>
            <person name="Szarkandi J.G."/>
            <person name="Papp V."/>
            <person name="Albert L."/>
            <person name="Andreopoulos W."/>
            <person name="Angelini C."/>
            <person name="Antonin V."/>
            <person name="Barry K.W."/>
            <person name="Bougher N.L."/>
            <person name="Buchanan P."/>
            <person name="Buyck B."/>
            <person name="Bense V."/>
            <person name="Catcheside P."/>
            <person name="Chovatia M."/>
            <person name="Cooper J."/>
            <person name="Damon W."/>
            <person name="Desjardin D."/>
            <person name="Finy P."/>
            <person name="Geml J."/>
            <person name="Haridas S."/>
            <person name="Hughes K."/>
            <person name="Justo A."/>
            <person name="Karasinski D."/>
            <person name="Kautmanova I."/>
            <person name="Kiss B."/>
            <person name="Kocsube S."/>
            <person name="Kotiranta H."/>
            <person name="LaButti K.M."/>
            <person name="Lechner B.E."/>
            <person name="Liimatainen K."/>
            <person name="Lipzen A."/>
            <person name="Lukacs Z."/>
            <person name="Mihaltcheva S."/>
            <person name="Morgado L.N."/>
            <person name="Niskanen T."/>
            <person name="Noordeloos M.E."/>
            <person name="Ohm R.A."/>
            <person name="Ortiz-Santana B."/>
            <person name="Ovrebo C."/>
            <person name="Racz N."/>
            <person name="Riley R."/>
            <person name="Savchenko A."/>
            <person name="Shiryaev A."/>
            <person name="Soop K."/>
            <person name="Spirin V."/>
            <person name="Szebenyi C."/>
            <person name="Tomsovsky M."/>
            <person name="Tulloss R.E."/>
            <person name="Uehling J."/>
            <person name="Grigoriev I.V."/>
            <person name="Vagvolgyi C."/>
            <person name="Papp T."/>
            <person name="Martin F.M."/>
            <person name="Miettinen O."/>
            <person name="Hibbett D.S."/>
            <person name="Nagy L.G."/>
        </authorList>
    </citation>
    <scope>NUCLEOTIDE SEQUENCE [LARGE SCALE GENOMIC DNA]</scope>
    <source>
        <strain evidence="1 2">CBS 962.96</strain>
    </source>
</reference>
<evidence type="ECO:0000313" key="2">
    <source>
        <dbReference type="Proteomes" id="UP000297245"/>
    </source>
</evidence>
<dbReference type="Proteomes" id="UP000297245">
    <property type="component" value="Unassembled WGS sequence"/>
</dbReference>